<evidence type="ECO:0008006" key="3">
    <source>
        <dbReference type="Google" id="ProtNLM"/>
    </source>
</evidence>
<name>A0A1G2KL22_9BACT</name>
<dbReference type="STRING" id="1802270.A3C07_00240"/>
<dbReference type="Gene3D" id="3.40.50.1000">
    <property type="entry name" value="HAD superfamily/HAD-like"/>
    <property type="match status" value="1"/>
</dbReference>
<comment type="caution">
    <text evidence="1">The sequence shown here is derived from an EMBL/GenBank/DDBJ whole genome shotgun (WGS) entry which is preliminary data.</text>
</comment>
<proteinExistence type="predicted"/>
<dbReference type="InterPro" id="IPR036412">
    <property type="entry name" value="HAD-like_sf"/>
</dbReference>
<dbReference type="SUPFAM" id="SSF56784">
    <property type="entry name" value="HAD-like"/>
    <property type="match status" value="1"/>
</dbReference>
<dbReference type="Proteomes" id="UP000179023">
    <property type="component" value="Unassembled WGS sequence"/>
</dbReference>
<reference evidence="1 2" key="1">
    <citation type="journal article" date="2016" name="Nat. Commun.">
        <title>Thousands of microbial genomes shed light on interconnected biogeochemical processes in an aquifer system.</title>
        <authorList>
            <person name="Anantharaman K."/>
            <person name="Brown C.T."/>
            <person name="Hug L.A."/>
            <person name="Sharon I."/>
            <person name="Castelle C.J."/>
            <person name="Probst A.J."/>
            <person name="Thomas B.C."/>
            <person name="Singh A."/>
            <person name="Wilkins M.J."/>
            <person name="Karaoz U."/>
            <person name="Brodie E.L."/>
            <person name="Williams K.H."/>
            <person name="Hubbard S.S."/>
            <person name="Banfield J.F."/>
        </authorList>
    </citation>
    <scope>NUCLEOTIDE SEQUENCE [LARGE SCALE GENOMIC DNA]</scope>
</reference>
<organism evidence="1 2">
    <name type="scientific">Candidatus Sungbacteria bacterium RIFCSPHIGHO2_02_FULL_47_11</name>
    <dbReference type="NCBI Taxonomy" id="1802270"/>
    <lineage>
        <taxon>Bacteria</taxon>
        <taxon>Candidatus Sungiibacteriota</taxon>
    </lineage>
</organism>
<protein>
    <recommendedName>
        <fullName evidence="3">Haloacid dehalogenase</fullName>
    </recommendedName>
</protein>
<accession>A0A1G2KL22</accession>
<dbReference type="InterPro" id="IPR023214">
    <property type="entry name" value="HAD_sf"/>
</dbReference>
<dbReference type="AlphaFoldDB" id="A0A1G2KL22"/>
<evidence type="ECO:0000313" key="1">
    <source>
        <dbReference type="EMBL" id="OHA00138.1"/>
    </source>
</evidence>
<dbReference type="EMBL" id="MHQI01000026">
    <property type="protein sequence ID" value="OHA00138.1"/>
    <property type="molecule type" value="Genomic_DNA"/>
</dbReference>
<sequence>MIIFIDFDDVLFDKRAFRDEWLKVFTSLGVSPEDSWALYNRTLATRTAYDLDLHLALVREAYPLLDMESLGKQLDAIRAGSRRYVFEESIPFLESLKQSCRIELVTSGVPRHQEGKIHASGLVPHVGAVHVVPPGGKKSDLLLRLSPAHRGRFVFIDDITENIEHVKAVFPEACVIQLARYEDQVRSERADAITTNLYDTIAVIQEYAQ</sequence>
<evidence type="ECO:0000313" key="2">
    <source>
        <dbReference type="Proteomes" id="UP000179023"/>
    </source>
</evidence>
<gene>
    <name evidence="1" type="ORF">A3C07_00240</name>
</gene>